<name>A0A3L6MWE6_FUSOX</name>
<feature type="domain" description="Anthranilate synthase component I N-terminal" evidence="12">
    <location>
        <begin position="296"/>
        <end position="440"/>
    </location>
</feature>
<dbReference type="Gene3D" id="3.60.120.10">
    <property type="entry name" value="Anthranilate synthase"/>
    <property type="match status" value="1"/>
</dbReference>
<evidence type="ECO:0000259" key="12">
    <source>
        <dbReference type="Pfam" id="PF04715"/>
    </source>
</evidence>
<dbReference type="GO" id="GO:0046656">
    <property type="term" value="P:folic acid biosynthetic process"/>
    <property type="evidence" value="ECO:0007669"/>
    <property type="project" value="UniProtKB-KW"/>
</dbReference>
<organism evidence="13 14">
    <name type="scientific">Fusarium oxysporum f. sp. cepae</name>
    <dbReference type="NCBI Taxonomy" id="396571"/>
    <lineage>
        <taxon>Eukaryota</taxon>
        <taxon>Fungi</taxon>
        <taxon>Dikarya</taxon>
        <taxon>Ascomycota</taxon>
        <taxon>Pezizomycotina</taxon>
        <taxon>Sordariomycetes</taxon>
        <taxon>Hypocreomycetidae</taxon>
        <taxon>Hypocreales</taxon>
        <taxon>Nectriaceae</taxon>
        <taxon>Fusarium</taxon>
        <taxon>Fusarium oxysporum species complex</taxon>
    </lineage>
</organism>
<dbReference type="GO" id="GO:0000162">
    <property type="term" value="P:L-tryptophan biosynthetic process"/>
    <property type="evidence" value="ECO:0007669"/>
    <property type="project" value="TreeGrafter"/>
</dbReference>
<dbReference type="PRINTS" id="PR00096">
    <property type="entry name" value="GATASE"/>
</dbReference>
<comment type="similarity">
    <text evidence="3">In the C-terminal section; belongs to the anthranilate synthase component I family.</text>
</comment>
<dbReference type="PANTHER" id="PTHR11236">
    <property type="entry name" value="AMINOBENZOATE/ANTHRANILATE SYNTHASE"/>
    <property type="match status" value="1"/>
</dbReference>
<dbReference type="PROSITE" id="PS51273">
    <property type="entry name" value="GATASE_TYPE_1"/>
    <property type="match status" value="1"/>
</dbReference>
<evidence type="ECO:0000256" key="6">
    <source>
        <dbReference type="ARBA" id="ARBA00022909"/>
    </source>
</evidence>
<dbReference type="PANTHER" id="PTHR11236:SF18">
    <property type="entry name" value="AMINODEOXYCHORISMATE SYNTHASE"/>
    <property type="match status" value="1"/>
</dbReference>
<dbReference type="GO" id="GO:0008153">
    <property type="term" value="P:4-aminobenzoate biosynthetic process"/>
    <property type="evidence" value="ECO:0007669"/>
    <property type="project" value="TreeGrafter"/>
</dbReference>
<dbReference type="Proteomes" id="UP000270866">
    <property type="component" value="Unassembled WGS sequence"/>
</dbReference>
<dbReference type="InterPro" id="IPR029062">
    <property type="entry name" value="Class_I_gatase-like"/>
</dbReference>
<dbReference type="GO" id="GO:0046654">
    <property type="term" value="P:tetrahydrofolate biosynthetic process"/>
    <property type="evidence" value="ECO:0007669"/>
    <property type="project" value="UniProtKB-UniPathway"/>
</dbReference>
<evidence type="ECO:0000259" key="10">
    <source>
        <dbReference type="Pfam" id="PF00117"/>
    </source>
</evidence>
<feature type="domain" description="Glutamine amidotransferase" evidence="10">
    <location>
        <begin position="7"/>
        <end position="208"/>
    </location>
</feature>
<protein>
    <recommendedName>
        <fullName evidence="4">aminodeoxychorismate synthase</fullName>
        <ecNumber evidence="4">2.6.1.85</ecNumber>
    </recommendedName>
    <alternativeName>
        <fullName evidence="8">Para-aminobenzoate synthase</fullName>
    </alternativeName>
    <alternativeName>
        <fullName evidence="9">p-aminobenzoic acid synthase</fullName>
    </alternativeName>
</protein>
<evidence type="ECO:0000256" key="7">
    <source>
        <dbReference type="ARBA" id="ARBA00022962"/>
    </source>
</evidence>
<proteinExistence type="inferred from homology"/>
<feature type="domain" description="Chorismate-utilising enzyme C-terminal" evidence="11">
    <location>
        <begin position="504"/>
        <end position="762"/>
    </location>
</feature>
<dbReference type="EC" id="2.6.1.85" evidence="4"/>
<dbReference type="PRINTS" id="PR00097">
    <property type="entry name" value="ANTSNTHASEII"/>
</dbReference>
<dbReference type="UniPathway" id="UPA00077">
    <property type="reaction ID" value="UER00149"/>
</dbReference>
<comment type="caution">
    <text evidence="13">The sequence shown here is derived from an EMBL/GenBank/DDBJ whole genome shotgun (WGS) entry which is preliminary data.</text>
</comment>
<dbReference type="SUPFAM" id="SSF56322">
    <property type="entry name" value="ADC synthase"/>
    <property type="match status" value="1"/>
</dbReference>
<comment type="pathway">
    <text evidence="2">Cofactor biosynthesis; tetrahydrofolate biosynthesis; 4-aminobenzoate from chorismate: step 1/2.</text>
</comment>
<dbReference type="InterPro" id="IPR005801">
    <property type="entry name" value="ADC_synthase"/>
</dbReference>
<evidence type="ECO:0000256" key="3">
    <source>
        <dbReference type="ARBA" id="ARBA00005970"/>
    </source>
</evidence>
<evidence type="ECO:0000256" key="2">
    <source>
        <dbReference type="ARBA" id="ARBA00005009"/>
    </source>
</evidence>
<dbReference type="InterPro" id="IPR017926">
    <property type="entry name" value="GATASE"/>
</dbReference>
<dbReference type="InterPro" id="IPR019999">
    <property type="entry name" value="Anth_synth_I-like"/>
</dbReference>
<evidence type="ECO:0000256" key="9">
    <source>
        <dbReference type="ARBA" id="ARBA00031904"/>
    </source>
</evidence>
<dbReference type="SUPFAM" id="SSF52317">
    <property type="entry name" value="Class I glutamine amidotransferase-like"/>
    <property type="match status" value="1"/>
</dbReference>
<dbReference type="Gene3D" id="3.40.50.880">
    <property type="match status" value="1"/>
</dbReference>
<dbReference type="NCBIfam" id="TIGR00566">
    <property type="entry name" value="trpG_papA"/>
    <property type="match status" value="1"/>
</dbReference>
<dbReference type="AlphaFoldDB" id="A0A3L6MWE6"/>
<dbReference type="InterPro" id="IPR015890">
    <property type="entry name" value="Chorismate_C"/>
</dbReference>
<dbReference type="CDD" id="cd01743">
    <property type="entry name" value="GATase1_Anthranilate_Synthase"/>
    <property type="match status" value="1"/>
</dbReference>
<evidence type="ECO:0000256" key="5">
    <source>
        <dbReference type="ARBA" id="ARBA00022679"/>
    </source>
</evidence>
<evidence type="ECO:0000256" key="8">
    <source>
        <dbReference type="ARBA" id="ARBA00031329"/>
    </source>
</evidence>
<evidence type="ECO:0000256" key="4">
    <source>
        <dbReference type="ARBA" id="ARBA00013139"/>
    </source>
</evidence>
<sequence length="806" mass="89588">MGTIKVLIIDHYDSYTNNILQLLQGTQKGHDGQSYPEWSVSIVRFDQFSWDHFKSEILPHLDAIILSPGPGTPQREADFGFNARLIREVNIPILGICLGHQGIGTSFGANIIHAPNIKHGQICQIHHRGTGILSGLPQKFDGVRYNSLVLDIEDVPPELQVTAWTYDPENPSKKVLMGLQHRERPVFGTQWHPESVCSAHGKQILSNFRDIVLDFWVTSNPRNQWTKRRVLENASLPDHILQQNAVEQTELGKALAAEANPARVVSPYYVKSARVGKGPSAEIVFQTLFRGRSLDGEAWLDSAKVRDSHSRNSYLSWASFALSYSTKSRHVSFYQHGKNIKSERLSVSYWSWLEQFQQETIVANTETLPSESLDQETDVGQPLLQVGLIGYFGYELKRESLPGYQFTPPDEKDVSLKHSDSELLFANTVLRLDNYTGEWALFSLIRRGEEDPIGNAIGASSKIGIDEAEFDLYLTRVREVFDAPPSPPYVEAHPLPNFVALDNEASYSNTIWAAKEAIKEGETYELTLTTKFRAKSPEVDPYSLYLDLRKRNPAPYSAYIHFAAHDKTILSSSPERFISIDSNGVAEMKPIKGTLAVDSDPVEDERRKHQLATDVKELAENLMIVDLIRSDLHNISPPSSISVPKLLHVETYQTVHQLVTTIQSHVAPSVGGTKVIERCFPPGSMTGAPKLRSVQILDSLEGQRERGIYSGSIGYICASGTVDQSVVIRTIVKSGNELELGAGGAITWLSEADKEWDEVMVKANAVARGKGKAHVPDVAAISPLGPFVEEEGHLRQEHPLRAAISA</sequence>
<accession>A0A3L6MWE6</accession>
<dbReference type="GO" id="GO:0005737">
    <property type="term" value="C:cytoplasm"/>
    <property type="evidence" value="ECO:0007669"/>
    <property type="project" value="TreeGrafter"/>
</dbReference>
<evidence type="ECO:0000313" key="13">
    <source>
        <dbReference type="EMBL" id="RKK09302.1"/>
    </source>
</evidence>
<keyword evidence="7" id="KW-0315">Glutamine amidotransferase</keyword>
<dbReference type="PRINTS" id="PR00099">
    <property type="entry name" value="CPSGATASE"/>
</dbReference>
<dbReference type="EMBL" id="MRCU01000012">
    <property type="protein sequence ID" value="RKK09302.1"/>
    <property type="molecule type" value="Genomic_DNA"/>
</dbReference>
<evidence type="ECO:0000256" key="1">
    <source>
        <dbReference type="ARBA" id="ARBA00001000"/>
    </source>
</evidence>
<keyword evidence="6" id="KW-0289">Folate biosynthesis</keyword>
<dbReference type="InterPro" id="IPR006221">
    <property type="entry name" value="TrpG/PapA_dom"/>
</dbReference>
<evidence type="ECO:0000313" key="14">
    <source>
        <dbReference type="Proteomes" id="UP000270866"/>
    </source>
</evidence>
<dbReference type="GO" id="GO:0046820">
    <property type="term" value="F:4-amino-4-deoxychorismate synthase activity"/>
    <property type="evidence" value="ECO:0007669"/>
    <property type="project" value="UniProtKB-EC"/>
</dbReference>
<dbReference type="Pfam" id="PF04715">
    <property type="entry name" value="Anth_synt_I_N"/>
    <property type="match status" value="1"/>
</dbReference>
<keyword evidence="5" id="KW-0808">Transferase</keyword>
<reference evidence="13 14" key="1">
    <citation type="journal article" date="2018" name="Sci. Rep.">
        <title>Characterisation of pathogen-specific regions and novel effector candidates in Fusarium oxysporum f. sp. cepae.</title>
        <authorList>
            <person name="Armitage A.D."/>
            <person name="Taylor A."/>
            <person name="Sobczyk M.K."/>
            <person name="Baxter L."/>
            <person name="Greenfield B.P."/>
            <person name="Bates H.J."/>
            <person name="Wilson F."/>
            <person name="Jackson A.C."/>
            <person name="Ott S."/>
            <person name="Harrison R.J."/>
            <person name="Clarkson J.P."/>
        </authorList>
    </citation>
    <scope>NUCLEOTIDE SEQUENCE [LARGE SCALE GENOMIC DNA]</scope>
    <source>
        <strain evidence="13 14">FoC_Fus2</strain>
    </source>
</reference>
<evidence type="ECO:0000259" key="11">
    <source>
        <dbReference type="Pfam" id="PF00425"/>
    </source>
</evidence>
<dbReference type="InterPro" id="IPR006805">
    <property type="entry name" value="Anth_synth_I_N"/>
</dbReference>
<dbReference type="Pfam" id="PF00425">
    <property type="entry name" value="Chorismate_bind"/>
    <property type="match status" value="1"/>
</dbReference>
<dbReference type="Pfam" id="PF00117">
    <property type="entry name" value="GATase"/>
    <property type="match status" value="1"/>
</dbReference>
<comment type="catalytic activity">
    <reaction evidence="1">
        <text>chorismate + L-glutamine = 4-amino-4-deoxychorismate + L-glutamate</text>
        <dbReference type="Rhea" id="RHEA:11672"/>
        <dbReference type="ChEBI" id="CHEBI:29748"/>
        <dbReference type="ChEBI" id="CHEBI:29985"/>
        <dbReference type="ChEBI" id="CHEBI:58359"/>
        <dbReference type="ChEBI" id="CHEBI:58406"/>
        <dbReference type="EC" id="2.6.1.85"/>
    </reaction>
</comment>
<gene>
    <name evidence="13" type="ORF">BFJ65_g15754</name>
</gene>